<feature type="chain" id="PRO_5045534375" description="Protein BatD" evidence="2">
    <location>
        <begin position="20"/>
        <end position="441"/>
    </location>
</feature>
<gene>
    <name evidence="3" type="ORF">ACFOOI_20700</name>
</gene>
<proteinExistence type="predicted"/>
<dbReference type="EMBL" id="JBHRYQ010000001">
    <property type="protein sequence ID" value="MFC3813097.1"/>
    <property type="molecule type" value="Genomic_DNA"/>
</dbReference>
<protein>
    <recommendedName>
        <fullName evidence="5">Protein BatD</fullName>
    </recommendedName>
</protein>
<comment type="caution">
    <text evidence="3">The sequence shown here is derived from an EMBL/GenBank/DDBJ whole genome shotgun (WGS) entry which is preliminary data.</text>
</comment>
<evidence type="ECO:0000313" key="3">
    <source>
        <dbReference type="EMBL" id="MFC3813097.1"/>
    </source>
</evidence>
<accession>A0ABV7Z454</accession>
<keyword evidence="1" id="KW-0472">Membrane</keyword>
<keyword evidence="2" id="KW-0732">Signal</keyword>
<evidence type="ECO:0000256" key="2">
    <source>
        <dbReference type="SAM" id="SignalP"/>
    </source>
</evidence>
<keyword evidence="4" id="KW-1185">Reference proteome</keyword>
<evidence type="ECO:0008006" key="5">
    <source>
        <dbReference type="Google" id="ProtNLM"/>
    </source>
</evidence>
<feature type="transmembrane region" description="Helical" evidence="1">
    <location>
        <begin position="420"/>
        <end position="437"/>
    </location>
</feature>
<organism evidence="3 4">
    <name type="scientific">Lacihabitans lacunae</name>
    <dbReference type="NCBI Taxonomy" id="1028214"/>
    <lineage>
        <taxon>Bacteria</taxon>
        <taxon>Pseudomonadati</taxon>
        <taxon>Bacteroidota</taxon>
        <taxon>Cytophagia</taxon>
        <taxon>Cytophagales</taxon>
        <taxon>Leadbetterellaceae</taxon>
        <taxon>Lacihabitans</taxon>
    </lineage>
</organism>
<dbReference type="RefSeq" id="WP_379840002.1">
    <property type="nucleotide sequence ID" value="NZ_JBHRYQ010000001.1"/>
</dbReference>
<reference evidence="4" key="1">
    <citation type="journal article" date="2019" name="Int. J. Syst. Evol. Microbiol.">
        <title>The Global Catalogue of Microorganisms (GCM) 10K type strain sequencing project: providing services to taxonomists for standard genome sequencing and annotation.</title>
        <authorList>
            <consortium name="The Broad Institute Genomics Platform"/>
            <consortium name="The Broad Institute Genome Sequencing Center for Infectious Disease"/>
            <person name="Wu L."/>
            <person name="Ma J."/>
        </authorList>
    </citation>
    <scope>NUCLEOTIDE SEQUENCE [LARGE SCALE GENOMIC DNA]</scope>
    <source>
        <strain evidence="4">CECT 7956</strain>
    </source>
</reference>
<dbReference type="InterPro" id="IPR025738">
    <property type="entry name" value="BatD"/>
</dbReference>
<name>A0ABV7Z454_9BACT</name>
<dbReference type="PANTHER" id="PTHR40940">
    <property type="entry name" value="PROTEIN BATD-RELATED"/>
    <property type="match status" value="1"/>
</dbReference>
<keyword evidence="1" id="KW-1133">Transmembrane helix</keyword>
<dbReference type="PANTHER" id="PTHR40940:SF2">
    <property type="entry name" value="BATD"/>
    <property type="match status" value="1"/>
</dbReference>
<feature type="signal peptide" evidence="2">
    <location>
        <begin position="1"/>
        <end position="19"/>
    </location>
</feature>
<evidence type="ECO:0000256" key="1">
    <source>
        <dbReference type="SAM" id="Phobius"/>
    </source>
</evidence>
<sequence>MFKKISFLLILLLSASILAFSQNGQVKITISDDLKSIDDDLEIVVQIQNTDKYDVGEFPVINGFKKTTRQIKHSKIRVDGKRIPQHQITQLYKPEKNGVFTIYAFEILVNQKELKVEQKKIKVGNDIIKEVEKAEFLLETNKQEVYVGEGIKVSLGFYLSKNTTADWQFSEDLGNQVEEFAKKIKPKDCLESRLQISNILGKELSINGSPYTYYKLFETVFYPLNNTDLKLPELKLVMKKLKNGEWEAEQLTSRSKTIKVKELPPHPLKEKLPVGVFRIEEKLKNQDQYTGNSFEYNIRVIGEGNFSTVNLGEVSNTNQFDFFLNNIKANQNKGAVSGVKDFNYKIVPKDTGSFSLGPYFSLIYFNTTKKNYDTLFAKKQVKVLGESLKTQNKVVNDIYYNIENLKTDKKTVNLKKISKNLGNILVVVLFVLFLYILKKRN</sequence>
<dbReference type="Proteomes" id="UP001595616">
    <property type="component" value="Unassembled WGS sequence"/>
</dbReference>
<evidence type="ECO:0000313" key="4">
    <source>
        <dbReference type="Proteomes" id="UP001595616"/>
    </source>
</evidence>
<keyword evidence="1" id="KW-0812">Transmembrane</keyword>